<dbReference type="Proteomes" id="UP000053593">
    <property type="component" value="Unassembled WGS sequence"/>
</dbReference>
<dbReference type="EMBL" id="KN834857">
    <property type="protein sequence ID" value="KIK51705.1"/>
    <property type="molecule type" value="Genomic_DNA"/>
</dbReference>
<proteinExistence type="predicted"/>
<organism evidence="1 2">
    <name type="scientific">Collybiopsis luxurians FD-317 M1</name>
    <dbReference type="NCBI Taxonomy" id="944289"/>
    <lineage>
        <taxon>Eukaryota</taxon>
        <taxon>Fungi</taxon>
        <taxon>Dikarya</taxon>
        <taxon>Basidiomycota</taxon>
        <taxon>Agaricomycotina</taxon>
        <taxon>Agaricomycetes</taxon>
        <taxon>Agaricomycetidae</taxon>
        <taxon>Agaricales</taxon>
        <taxon>Marasmiineae</taxon>
        <taxon>Omphalotaceae</taxon>
        <taxon>Collybiopsis</taxon>
        <taxon>Collybiopsis luxurians</taxon>
    </lineage>
</organism>
<keyword evidence="2" id="KW-1185">Reference proteome</keyword>
<evidence type="ECO:0000313" key="1">
    <source>
        <dbReference type="EMBL" id="KIK51705.1"/>
    </source>
</evidence>
<gene>
    <name evidence="1" type="ORF">GYMLUDRAFT_251841</name>
</gene>
<name>A0A0D0AN89_9AGAR</name>
<protein>
    <submittedName>
        <fullName evidence="1">Uncharacterized protein</fullName>
    </submittedName>
</protein>
<evidence type="ECO:0000313" key="2">
    <source>
        <dbReference type="Proteomes" id="UP000053593"/>
    </source>
</evidence>
<dbReference type="HOGENOM" id="CLU_1740707_0_0_1"/>
<dbReference type="AlphaFoldDB" id="A0A0D0AN89"/>
<sequence>MPPTEKFPIILDGDHKSPSLKQLHRSSSLAFAQHPRPLKANIRPALRPPNDENLHMVKLVLVEIWMGSLLYGSLWARALPLTICHFNSISEDAVATIHYEPENAEFFPAVKPICLQPVEKETSDATAKVTIFEPPVSTMETDDSNTSSDV</sequence>
<reference evidence="1 2" key="1">
    <citation type="submission" date="2014-04" db="EMBL/GenBank/DDBJ databases">
        <title>Evolutionary Origins and Diversification of the Mycorrhizal Mutualists.</title>
        <authorList>
            <consortium name="DOE Joint Genome Institute"/>
            <consortium name="Mycorrhizal Genomics Consortium"/>
            <person name="Kohler A."/>
            <person name="Kuo A."/>
            <person name="Nagy L.G."/>
            <person name="Floudas D."/>
            <person name="Copeland A."/>
            <person name="Barry K.W."/>
            <person name="Cichocki N."/>
            <person name="Veneault-Fourrey C."/>
            <person name="LaButti K."/>
            <person name="Lindquist E.A."/>
            <person name="Lipzen A."/>
            <person name="Lundell T."/>
            <person name="Morin E."/>
            <person name="Murat C."/>
            <person name="Riley R."/>
            <person name="Ohm R."/>
            <person name="Sun H."/>
            <person name="Tunlid A."/>
            <person name="Henrissat B."/>
            <person name="Grigoriev I.V."/>
            <person name="Hibbett D.S."/>
            <person name="Martin F."/>
        </authorList>
    </citation>
    <scope>NUCLEOTIDE SEQUENCE [LARGE SCALE GENOMIC DNA]</scope>
    <source>
        <strain evidence="1 2">FD-317 M1</strain>
    </source>
</reference>
<accession>A0A0D0AN89</accession>